<keyword evidence="1" id="KW-0732">Signal</keyword>
<protein>
    <submittedName>
        <fullName evidence="2">Uncharacterized protein</fullName>
    </submittedName>
</protein>
<proteinExistence type="predicted"/>
<name>A0A2R6P188_9APHY</name>
<evidence type="ECO:0000256" key="1">
    <source>
        <dbReference type="SAM" id="SignalP"/>
    </source>
</evidence>
<keyword evidence="3" id="KW-1185">Reference proteome</keyword>
<feature type="chain" id="PRO_5015362141" evidence="1">
    <location>
        <begin position="24"/>
        <end position="98"/>
    </location>
</feature>
<feature type="signal peptide" evidence="1">
    <location>
        <begin position="1"/>
        <end position="23"/>
    </location>
</feature>
<organism evidence="2 3">
    <name type="scientific">Hermanssonia centrifuga</name>
    <dbReference type="NCBI Taxonomy" id="98765"/>
    <lineage>
        <taxon>Eukaryota</taxon>
        <taxon>Fungi</taxon>
        <taxon>Dikarya</taxon>
        <taxon>Basidiomycota</taxon>
        <taxon>Agaricomycotina</taxon>
        <taxon>Agaricomycetes</taxon>
        <taxon>Polyporales</taxon>
        <taxon>Meruliaceae</taxon>
        <taxon>Hermanssonia</taxon>
    </lineage>
</organism>
<dbReference type="AlphaFoldDB" id="A0A2R6P188"/>
<evidence type="ECO:0000313" key="3">
    <source>
        <dbReference type="Proteomes" id="UP000186601"/>
    </source>
</evidence>
<gene>
    <name evidence="2" type="ORF">PHLCEN_2v5803</name>
</gene>
<accession>A0A2R6P188</accession>
<comment type="caution">
    <text evidence="2">The sequence shown here is derived from an EMBL/GenBank/DDBJ whole genome shotgun (WGS) entry which is preliminary data.</text>
</comment>
<reference evidence="2 3" key="1">
    <citation type="submission" date="2018-02" db="EMBL/GenBank/DDBJ databases">
        <title>Genome sequence of the basidiomycete white-rot fungus Phlebia centrifuga.</title>
        <authorList>
            <person name="Granchi Z."/>
            <person name="Peng M."/>
            <person name="de Vries R.P."/>
            <person name="Hilden K."/>
            <person name="Makela M.R."/>
            <person name="Grigoriev I."/>
            <person name="Riley R."/>
        </authorList>
    </citation>
    <scope>NUCLEOTIDE SEQUENCE [LARGE SCALE GENOMIC DNA]</scope>
    <source>
        <strain evidence="2 3">FBCC195</strain>
    </source>
</reference>
<dbReference type="Proteomes" id="UP000186601">
    <property type="component" value="Unassembled WGS sequence"/>
</dbReference>
<evidence type="ECO:0000313" key="2">
    <source>
        <dbReference type="EMBL" id="PSR83154.1"/>
    </source>
</evidence>
<sequence length="98" mass="10439">MFAFATCAQILAVASLGFSFSEAHPTAASARLSKRFEDVPIYKSQGLGSACGAIQDDLINCQHCSSGSISLNPYLFEQLVGSDSVNVVYGDWAFPVIE</sequence>
<dbReference type="EMBL" id="MLYV02000565">
    <property type="protein sequence ID" value="PSR83154.1"/>
    <property type="molecule type" value="Genomic_DNA"/>
</dbReference>